<evidence type="ECO:0000256" key="1">
    <source>
        <dbReference type="SAM" id="Phobius"/>
    </source>
</evidence>
<protein>
    <submittedName>
        <fullName evidence="2">Uncharacterized protein</fullName>
    </submittedName>
</protein>
<keyword evidence="3" id="KW-1185">Reference proteome</keyword>
<dbReference type="AlphaFoldDB" id="A0A164VW94"/>
<dbReference type="Proteomes" id="UP000076722">
    <property type="component" value="Unassembled WGS sequence"/>
</dbReference>
<keyword evidence="1" id="KW-1133">Transmembrane helix</keyword>
<sequence>MMSFSLPVLHDHAEEQSVCFAADVSFGAPVHLPVPFCLTLLYLVSLQHTNHYRRLVLYHIDFKSCNVVLGQSLILIFFFLLPLPGDENLPTFAVFTLASSERGTPSRLPYICPPRCAANLFQCVLCGPTLLLASANGGAVSGRWGSVR</sequence>
<accession>A0A164VW94</accession>
<keyword evidence="1" id="KW-0812">Transmembrane</keyword>
<keyword evidence="1" id="KW-0472">Membrane</keyword>
<name>A0A164VW94_9AGAM</name>
<reference evidence="2 3" key="1">
    <citation type="journal article" date="2016" name="Mol. Biol. Evol.">
        <title>Comparative Genomics of Early-Diverging Mushroom-Forming Fungi Provides Insights into the Origins of Lignocellulose Decay Capabilities.</title>
        <authorList>
            <person name="Nagy L.G."/>
            <person name="Riley R."/>
            <person name="Tritt A."/>
            <person name="Adam C."/>
            <person name="Daum C."/>
            <person name="Floudas D."/>
            <person name="Sun H."/>
            <person name="Yadav J.S."/>
            <person name="Pangilinan J."/>
            <person name="Larsson K.H."/>
            <person name="Matsuura K."/>
            <person name="Barry K."/>
            <person name="Labutti K."/>
            <person name="Kuo R."/>
            <person name="Ohm R.A."/>
            <person name="Bhattacharya S.S."/>
            <person name="Shirouzu T."/>
            <person name="Yoshinaga Y."/>
            <person name="Martin F.M."/>
            <person name="Grigoriev I.V."/>
            <person name="Hibbett D.S."/>
        </authorList>
    </citation>
    <scope>NUCLEOTIDE SEQUENCE [LARGE SCALE GENOMIC DNA]</scope>
    <source>
        <strain evidence="2 3">HHB9708</strain>
    </source>
</reference>
<feature type="transmembrane region" description="Helical" evidence="1">
    <location>
        <begin position="20"/>
        <end position="44"/>
    </location>
</feature>
<evidence type="ECO:0000313" key="3">
    <source>
        <dbReference type="Proteomes" id="UP000076722"/>
    </source>
</evidence>
<feature type="transmembrane region" description="Helical" evidence="1">
    <location>
        <begin position="65"/>
        <end position="83"/>
    </location>
</feature>
<dbReference type="EMBL" id="KV419404">
    <property type="protein sequence ID" value="KZS94525.1"/>
    <property type="molecule type" value="Genomic_DNA"/>
</dbReference>
<evidence type="ECO:0000313" key="2">
    <source>
        <dbReference type="EMBL" id="KZS94525.1"/>
    </source>
</evidence>
<proteinExistence type="predicted"/>
<gene>
    <name evidence="2" type="ORF">SISNIDRAFT_47801</name>
</gene>
<organism evidence="2 3">
    <name type="scientific">Sistotremastrum niveocremeum HHB9708</name>
    <dbReference type="NCBI Taxonomy" id="1314777"/>
    <lineage>
        <taxon>Eukaryota</taxon>
        <taxon>Fungi</taxon>
        <taxon>Dikarya</taxon>
        <taxon>Basidiomycota</taxon>
        <taxon>Agaricomycotina</taxon>
        <taxon>Agaricomycetes</taxon>
        <taxon>Sistotremastrales</taxon>
        <taxon>Sistotremastraceae</taxon>
        <taxon>Sertulicium</taxon>
        <taxon>Sertulicium niveocremeum</taxon>
    </lineage>
</organism>